<feature type="domain" description="C5a peptidase/Subtilisin-like protease SBT2-like Fn3-like" evidence="9">
    <location>
        <begin position="443"/>
        <end position="554"/>
    </location>
</feature>
<evidence type="ECO:0000313" key="11">
    <source>
        <dbReference type="Proteomes" id="UP000237441"/>
    </source>
</evidence>
<feature type="chain" id="PRO_5015512359" evidence="7">
    <location>
        <begin position="18"/>
        <end position="751"/>
    </location>
</feature>
<evidence type="ECO:0000256" key="4">
    <source>
        <dbReference type="ARBA" id="ARBA00022801"/>
    </source>
</evidence>
<feature type="domain" description="Peptidase S8/S53" evidence="8">
    <location>
        <begin position="160"/>
        <end position="414"/>
    </location>
</feature>
<evidence type="ECO:0000256" key="6">
    <source>
        <dbReference type="PROSITE-ProRule" id="PRU01240"/>
    </source>
</evidence>
<dbReference type="SUPFAM" id="SSF52743">
    <property type="entry name" value="Subtilisin-like"/>
    <property type="match status" value="1"/>
</dbReference>
<evidence type="ECO:0000256" key="3">
    <source>
        <dbReference type="ARBA" id="ARBA00022729"/>
    </source>
</evidence>
<feature type="signal peptide" evidence="7">
    <location>
        <begin position="1"/>
        <end position="17"/>
    </location>
</feature>
<dbReference type="InterPro" id="IPR034187">
    <property type="entry name" value="Peptidases_S8_5"/>
</dbReference>
<evidence type="ECO:0000259" key="8">
    <source>
        <dbReference type="Pfam" id="PF00082"/>
    </source>
</evidence>
<dbReference type="Pfam" id="PF06280">
    <property type="entry name" value="fn3_5"/>
    <property type="match status" value="1"/>
</dbReference>
<dbReference type="InterPro" id="IPR010435">
    <property type="entry name" value="C5a/SBT2-like_Fn3"/>
</dbReference>
<feature type="active site" description="Charge relay system" evidence="6">
    <location>
        <position position="169"/>
    </location>
</feature>
<keyword evidence="5 6" id="KW-0720">Serine protease</keyword>
<evidence type="ECO:0000256" key="5">
    <source>
        <dbReference type="ARBA" id="ARBA00022825"/>
    </source>
</evidence>
<dbReference type="GO" id="GO:0006508">
    <property type="term" value="P:proteolysis"/>
    <property type="evidence" value="ECO:0007669"/>
    <property type="project" value="UniProtKB-KW"/>
</dbReference>
<sequence length="751" mass="79536">MTRLYLLSALLPIVANALAIGATNETASAAKNETSVVDVAFIVECSSLSDVESLRQEIQSLGGTIRQNYTSDIFFGLSAQLPGESDGKASNFSAEMKTKSGVKNVWPIETVTLPEEETEEVEEAQENLQRHYSRRATDGKAPWNHLMTQVDKLHAEGYTGKGIKVGIVDTGVNYTIKALGGCFGPNCRVAFGGLFDGKTVQPDPMDGNGHGTMVASILAGYSEEDGFIGVAPNATIGAYKIGGGGSHSEDSLIAAWLQAEKDGMQVIVSSSGIQGGNWAQRPTALVVSRLVAKGIPCVVGIGNKRDKGLFNIMNPSSGRGVISVNSFSQDGYVAGLAAAGPSPELDIKPQVGAPGDNVPVALRDGNYGSTSGTSFAGPLVAGIITLIAEARGTFDPKLIESLLVSTAEPRGDPKYSVALQGGGLVQAWDAAHATTLVQPASLAFNDTDHRVPKLSLTITNTAKSDVQYELSTVAADSIYTRDQRGDKADEMIKGSAQIKLSQSSFTLKPNQSTSVDVSASDPDGVDAQRLPVWSGYVKVQEANSSDKALTVPYLGLAGSLRSMQLFMESGHVSVRNWNRLSAMSYSQIGDTPVVVADPPSGPEEGIGSIENFEWPADTIHNNPVAFFNLVIGTPRIEVYVVPLNICPKQANEKLTVGKACVPESSLVDVAGIKSIGLIPGYAHDYRGRGELENGFAFNGLLETGEYAPPGRYKFVARALSVFGDANNEAHWQVQETHEITFGYESSLLSVK</sequence>
<dbReference type="PROSITE" id="PS00137">
    <property type="entry name" value="SUBTILASE_HIS"/>
    <property type="match status" value="1"/>
</dbReference>
<keyword evidence="2 6" id="KW-0645">Protease</keyword>
<dbReference type="Gene3D" id="2.60.40.1710">
    <property type="entry name" value="Subtilisin-like superfamily"/>
    <property type="match status" value="1"/>
</dbReference>
<dbReference type="InterPro" id="IPR022398">
    <property type="entry name" value="Peptidase_S8_His-AS"/>
</dbReference>
<evidence type="ECO:0000259" key="9">
    <source>
        <dbReference type="Pfam" id="PF06280"/>
    </source>
</evidence>
<evidence type="ECO:0000256" key="2">
    <source>
        <dbReference type="ARBA" id="ARBA00022670"/>
    </source>
</evidence>
<dbReference type="InterPro" id="IPR000209">
    <property type="entry name" value="Peptidase_S8/S53_dom"/>
</dbReference>
<keyword evidence="3 7" id="KW-0732">Signal</keyword>
<dbReference type="PANTHER" id="PTHR43806:SF66">
    <property type="entry name" value="SERIN ENDOPEPTIDASE"/>
    <property type="match status" value="1"/>
</dbReference>
<comment type="caution">
    <text evidence="10">The sequence shown here is derived from an EMBL/GenBank/DDBJ whole genome shotgun (WGS) entry which is preliminary data.</text>
</comment>
<evidence type="ECO:0000256" key="7">
    <source>
        <dbReference type="SAM" id="SignalP"/>
    </source>
</evidence>
<organism evidence="10 11">
    <name type="scientific">Beauveria bassiana</name>
    <name type="common">White muscardine disease fungus</name>
    <name type="synonym">Tritirachium shiotae</name>
    <dbReference type="NCBI Taxonomy" id="176275"/>
    <lineage>
        <taxon>Eukaryota</taxon>
        <taxon>Fungi</taxon>
        <taxon>Dikarya</taxon>
        <taxon>Ascomycota</taxon>
        <taxon>Pezizomycotina</taxon>
        <taxon>Sordariomycetes</taxon>
        <taxon>Hypocreomycetidae</taxon>
        <taxon>Hypocreales</taxon>
        <taxon>Cordycipitaceae</taxon>
        <taxon>Beauveria</taxon>
    </lineage>
</organism>
<name>A0A2S7YAM4_BEABA</name>
<protein>
    <submittedName>
        <fullName evidence="10">Uncharacterized protein</fullName>
    </submittedName>
</protein>
<evidence type="ECO:0000313" key="10">
    <source>
        <dbReference type="EMBL" id="PQK13231.1"/>
    </source>
</evidence>
<dbReference type="EMBL" id="JRHA01000004">
    <property type="protein sequence ID" value="PQK13231.1"/>
    <property type="molecule type" value="Genomic_DNA"/>
</dbReference>
<dbReference type="InterPro" id="IPR036852">
    <property type="entry name" value="Peptidase_S8/S53_dom_sf"/>
</dbReference>
<dbReference type="InterPro" id="IPR015500">
    <property type="entry name" value="Peptidase_S8_subtilisin-rel"/>
</dbReference>
<evidence type="ECO:0000256" key="1">
    <source>
        <dbReference type="ARBA" id="ARBA00011073"/>
    </source>
</evidence>
<dbReference type="AlphaFoldDB" id="A0A2S7YAM4"/>
<dbReference type="GO" id="GO:0004252">
    <property type="term" value="F:serine-type endopeptidase activity"/>
    <property type="evidence" value="ECO:0007669"/>
    <property type="project" value="UniProtKB-UniRule"/>
</dbReference>
<feature type="active site" description="Charge relay system" evidence="6">
    <location>
        <position position="210"/>
    </location>
</feature>
<accession>A0A2S7YAM4</accession>
<dbReference type="InterPro" id="IPR050131">
    <property type="entry name" value="Peptidase_S8_subtilisin-like"/>
</dbReference>
<dbReference type="InterPro" id="IPR023828">
    <property type="entry name" value="Peptidase_S8_Ser-AS"/>
</dbReference>
<reference evidence="10 11" key="1">
    <citation type="submission" date="2016-07" db="EMBL/GenBank/DDBJ databases">
        <title>Comparative genomics of the entomopathogenic fungus Beauveria bassiana.</title>
        <authorList>
            <person name="Valero Jimenez C.A."/>
            <person name="Zwaan B.J."/>
            <person name="Van Kan J.A."/>
            <person name="Takken W."/>
            <person name="Debets A.J."/>
            <person name="Schoustra S.E."/>
            <person name="Koenraadt C.J."/>
        </authorList>
    </citation>
    <scope>NUCLEOTIDE SEQUENCE [LARGE SCALE GENOMIC DNA]</scope>
    <source>
        <strain evidence="10 11">ARSEF 8028</strain>
    </source>
</reference>
<dbReference type="OrthoDB" id="10256524at2759"/>
<comment type="similarity">
    <text evidence="1 6">Belongs to the peptidase S8 family.</text>
</comment>
<keyword evidence="4 6" id="KW-0378">Hydrolase</keyword>
<dbReference type="PANTHER" id="PTHR43806">
    <property type="entry name" value="PEPTIDASE S8"/>
    <property type="match status" value="1"/>
</dbReference>
<dbReference type="CDD" id="cd07489">
    <property type="entry name" value="Peptidases_S8_5"/>
    <property type="match status" value="1"/>
</dbReference>
<dbReference type="Gene3D" id="3.40.50.200">
    <property type="entry name" value="Peptidase S8/S53 domain"/>
    <property type="match status" value="1"/>
</dbReference>
<dbReference type="GO" id="GO:0016020">
    <property type="term" value="C:membrane"/>
    <property type="evidence" value="ECO:0007669"/>
    <property type="project" value="InterPro"/>
</dbReference>
<dbReference type="PROSITE" id="PS00138">
    <property type="entry name" value="SUBTILASE_SER"/>
    <property type="match status" value="1"/>
</dbReference>
<proteinExistence type="inferred from homology"/>
<dbReference type="PROSITE" id="PS51892">
    <property type="entry name" value="SUBTILASE"/>
    <property type="match status" value="1"/>
</dbReference>
<dbReference type="Proteomes" id="UP000237441">
    <property type="component" value="Unassembled WGS sequence"/>
</dbReference>
<dbReference type="PRINTS" id="PR00723">
    <property type="entry name" value="SUBTILISIN"/>
</dbReference>
<feature type="active site" description="Charge relay system" evidence="6">
    <location>
        <position position="374"/>
    </location>
</feature>
<gene>
    <name evidence="10" type="ORF">BB8028_0004g01620</name>
</gene>
<dbReference type="Pfam" id="PF00082">
    <property type="entry name" value="Peptidase_S8"/>
    <property type="match status" value="1"/>
</dbReference>